<dbReference type="AlphaFoldDB" id="A0ABD0K4Q0"/>
<accession>A0ABD0K4Q0</accession>
<dbReference type="Proteomes" id="UP001519460">
    <property type="component" value="Unassembled WGS sequence"/>
</dbReference>
<proteinExistence type="predicted"/>
<protein>
    <submittedName>
        <fullName evidence="2">Uncharacterized protein</fullName>
    </submittedName>
</protein>
<evidence type="ECO:0000313" key="3">
    <source>
        <dbReference type="Proteomes" id="UP001519460"/>
    </source>
</evidence>
<keyword evidence="3" id="KW-1185">Reference proteome</keyword>
<name>A0ABD0K4Q0_9CAEN</name>
<comment type="caution">
    <text evidence="2">The sequence shown here is derived from an EMBL/GenBank/DDBJ whole genome shotgun (WGS) entry which is preliminary data.</text>
</comment>
<feature type="compositionally biased region" description="Polar residues" evidence="1">
    <location>
        <begin position="137"/>
        <end position="150"/>
    </location>
</feature>
<gene>
    <name evidence="2" type="ORF">BaRGS_00026731</name>
</gene>
<evidence type="ECO:0000256" key="1">
    <source>
        <dbReference type="SAM" id="MobiDB-lite"/>
    </source>
</evidence>
<evidence type="ECO:0000313" key="2">
    <source>
        <dbReference type="EMBL" id="KAK7482039.1"/>
    </source>
</evidence>
<organism evidence="2 3">
    <name type="scientific">Batillaria attramentaria</name>
    <dbReference type="NCBI Taxonomy" id="370345"/>
    <lineage>
        <taxon>Eukaryota</taxon>
        <taxon>Metazoa</taxon>
        <taxon>Spiralia</taxon>
        <taxon>Lophotrochozoa</taxon>
        <taxon>Mollusca</taxon>
        <taxon>Gastropoda</taxon>
        <taxon>Caenogastropoda</taxon>
        <taxon>Sorbeoconcha</taxon>
        <taxon>Cerithioidea</taxon>
        <taxon>Batillariidae</taxon>
        <taxon>Batillaria</taxon>
    </lineage>
</organism>
<reference evidence="2 3" key="1">
    <citation type="journal article" date="2023" name="Sci. Data">
        <title>Genome assembly of the Korean intertidal mud-creeper Batillaria attramentaria.</title>
        <authorList>
            <person name="Patra A.K."/>
            <person name="Ho P.T."/>
            <person name="Jun S."/>
            <person name="Lee S.J."/>
            <person name="Kim Y."/>
            <person name="Won Y.J."/>
        </authorList>
    </citation>
    <scope>NUCLEOTIDE SEQUENCE [LARGE SCALE GENOMIC DNA]</scope>
    <source>
        <strain evidence="2">Wonlab-2016</strain>
    </source>
</reference>
<sequence>MQPTTVSPILVPLITFRLSPLADMINDAGRTDDHIQIRLTQNSECIQVNAVLGKSQTKNYFGEKALTTEVAYVVTFACWAGKAVATTAGINLLSVMASCRGDLTLAAAGGVNYLPCGGVRHRKHCMDPGRSVEETTGAISGRSTGINQTD</sequence>
<dbReference type="EMBL" id="JACVVK020000252">
    <property type="protein sequence ID" value="KAK7482039.1"/>
    <property type="molecule type" value="Genomic_DNA"/>
</dbReference>
<feature type="region of interest" description="Disordered" evidence="1">
    <location>
        <begin position="129"/>
        <end position="150"/>
    </location>
</feature>